<dbReference type="GO" id="GO:0030246">
    <property type="term" value="F:carbohydrate binding"/>
    <property type="evidence" value="ECO:0007669"/>
    <property type="project" value="UniProtKB-ARBA"/>
</dbReference>
<feature type="domain" description="Periplasmic binding protein" evidence="5">
    <location>
        <begin position="66"/>
        <end position="325"/>
    </location>
</feature>
<feature type="signal peptide" evidence="4">
    <location>
        <begin position="1"/>
        <end position="30"/>
    </location>
</feature>
<dbReference type="InterPro" id="IPR028082">
    <property type="entry name" value="Peripla_BP_I"/>
</dbReference>
<dbReference type="SUPFAM" id="SSF53822">
    <property type="entry name" value="Periplasmic binding protein-like I"/>
    <property type="match status" value="1"/>
</dbReference>
<comment type="subcellular location">
    <subcellularLocation>
        <location evidence="1">Cell envelope</location>
    </subcellularLocation>
</comment>
<dbReference type="OrthoDB" id="3837830at2"/>
<comment type="caution">
    <text evidence="6">The sequence shown here is derived from an EMBL/GenBank/DDBJ whole genome shotgun (WGS) entry which is preliminary data.</text>
</comment>
<feature type="chain" id="PRO_5012287609" description="Periplasmic binding protein domain-containing protein" evidence="4">
    <location>
        <begin position="31"/>
        <end position="387"/>
    </location>
</feature>
<dbReference type="AlphaFoldDB" id="A0A255XZZ7"/>
<dbReference type="Pfam" id="PF13407">
    <property type="entry name" value="Peripla_BP_4"/>
    <property type="match status" value="1"/>
</dbReference>
<evidence type="ECO:0000256" key="1">
    <source>
        <dbReference type="ARBA" id="ARBA00004196"/>
    </source>
</evidence>
<sequence length="387" mass="41682">MAKIVTTRRARLASALMVTALAGTAFLASAPVRAEYDGVPRTFLWNPGLNDLVDTSKFKKKPPYKIGFSNASQGDLWLVTFMHGVQFEVAKNKDKISTFIMTDANGDATKQVSDIQDLLNQDIDLLLVNPATADALDPILGRAMRKGIPVVSAARRVKTDDNFVSFVTASDTALARMSAQWMVEKLGGKGNIVLLPGLAGASPAELRLSAAKEVFAQAPGIKILDTQYTGWSPANGKKIMSAIIQRYGKDIQGVWADSGLQGSGSVEAFLGAGFKSNEIPPHTGGDLNRMYQLAQEHKFPFIGIDYTPSMGIAAVDVALSVLEGKPVPKRVDVNFQIVLPKGQDTKSIKADVSLEEYVRMDAPGDLIMGHGMGPTYDPKTFKADLPR</sequence>
<evidence type="ECO:0000256" key="3">
    <source>
        <dbReference type="ARBA" id="ARBA00022729"/>
    </source>
</evidence>
<evidence type="ECO:0000313" key="6">
    <source>
        <dbReference type="EMBL" id="OYQ22461.1"/>
    </source>
</evidence>
<dbReference type="Proteomes" id="UP000216361">
    <property type="component" value="Unassembled WGS sequence"/>
</dbReference>
<reference evidence="6 7" key="1">
    <citation type="submission" date="2017-07" db="EMBL/GenBank/DDBJ databases">
        <title>Elstera cyanobacteriorum sp. nov., a novel bacterium isolated from cyanobacterial aggregates in a eutrophic lake.</title>
        <authorList>
            <person name="Cai H."/>
        </authorList>
    </citation>
    <scope>NUCLEOTIDE SEQUENCE [LARGE SCALE GENOMIC DNA]</scope>
    <source>
        <strain evidence="6 7">TH019</strain>
    </source>
</reference>
<comment type="similarity">
    <text evidence="2">Belongs to the bacterial solute-binding protein 2 family.</text>
</comment>
<dbReference type="GO" id="GO:0030313">
    <property type="term" value="C:cell envelope"/>
    <property type="evidence" value="ECO:0007669"/>
    <property type="project" value="UniProtKB-SubCell"/>
</dbReference>
<evidence type="ECO:0000313" key="7">
    <source>
        <dbReference type="Proteomes" id="UP000216361"/>
    </source>
</evidence>
<dbReference type="PANTHER" id="PTHR46847">
    <property type="entry name" value="D-ALLOSE-BINDING PERIPLASMIC PROTEIN-RELATED"/>
    <property type="match status" value="1"/>
</dbReference>
<evidence type="ECO:0000259" key="5">
    <source>
        <dbReference type="Pfam" id="PF13407"/>
    </source>
</evidence>
<dbReference type="PANTHER" id="PTHR46847:SF3">
    <property type="entry name" value="GALACTOFURANOSE-BINDING PROTEIN YTFQ"/>
    <property type="match status" value="1"/>
</dbReference>
<dbReference type="Gene3D" id="3.40.50.2300">
    <property type="match status" value="2"/>
</dbReference>
<name>A0A255XZZ7_9PROT</name>
<keyword evidence="3 4" id="KW-0732">Signal</keyword>
<accession>A0A255XZZ7</accession>
<evidence type="ECO:0000256" key="2">
    <source>
        <dbReference type="ARBA" id="ARBA00007639"/>
    </source>
</evidence>
<dbReference type="RefSeq" id="WP_094406540.1">
    <property type="nucleotide sequence ID" value="NZ_BMJZ01000015.1"/>
</dbReference>
<dbReference type="InterPro" id="IPR025997">
    <property type="entry name" value="SBP_2_dom"/>
</dbReference>
<keyword evidence="7" id="KW-1185">Reference proteome</keyword>
<protein>
    <recommendedName>
        <fullName evidence="5">Periplasmic binding protein domain-containing protein</fullName>
    </recommendedName>
</protein>
<evidence type="ECO:0000256" key="4">
    <source>
        <dbReference type="SAM" id="SignalP"/>
    </source>
</evidence>
<organism evidence="6 7">
    <name type="scientific">Elstera cyanobacteriorum</name>
    <dbReference type="NCBI Taxonomy" id="2022747"/>
    <lineage>
        <taxon>Bacteria</taxon>
        <taxon>Pseudomonadati</taxon>
        <taxon>Pseudomonadota</taxon>
        <taxon>Alphaproteobacteria</taxon>
        <taxon>Rhodospirillales</taxon>
        <taxon>Rhodospirillaceae</taxon>
        <taxon>Elstera</taxon>
    </lineage>
</organism>
<gene>
    <name evidence="6" type="ORF">CHR90_00250</name>
</gene>
<dbReference type="EMBL" id="NOXS01000010">
    <property type="protein sequence ID" value="OYQ22461.1"/>
    <property type="molecule type" value="Genomic_DNA"/>
</dbReference>
<proteinExistence type="inferred from homology"/>